<comment type="catalytic activity">
    <reaction evidence="7">
        <text>L-threonyl-[protein] + ATP = O-phospho-L-threonyl-[protein] + ADP + H(+)</text>
        <dbReference type="Rhea" id="RHEA:46608"/>
        <dbReference type="Rhea" id="RHEA-COMP:11060"/>
        <dbReference type="Rhea" id="RHEA-COMP:11605"/>
        <dbReference type="ChEBI" id="CHEBI:15378"/>
        <dbReference type="ChEBI" id="CHEBI:30013"/>
        <dbReference type="ChEBI" id="CHEBI:30616"/>
        <dbReference type="ChEBI" id="CHEBI:61977"/>
        <dbReference type="ChEBI" id="CHEBI:456216"/>
        <dbReference type="EC" id="2.7.11.1"/>
    </reaction>
</comment>
<evidence type="ECO:0000256" key="11">
    <source>
        <dbReference type="SAM" id="Phobius"/>
    </source>
</evidence>
<evidence type="ECO:0000313" key="14">
    <source>
        <dbReference type="EMBL" id="MDA0139791.1"/>
    </source>
</evidence>
<evidence type="ECO:0000256" key="5">
    <source>
        <dbReference type="ARBA" id="ARBA00022777"/>
    </source>
</evidence>
<sequence>MHVAPDTIVDGRYRVLKRLGAGGMAEVWCAQDEVLGRRVALKLLGSRFAEDPEFQERFRREAQAAASLTHPNIVGIFDRSEWDGTPYIAMELVDGQTLKEVVQQRGPLPPHIAVGLTEQLLRALGYAHRRGIVHRDVKPQNVILDPEGQAKVADFGIARAGNSEMTQTGSIVGTVQYLSPEQANGMPVDRRSDLYSTGIVLYELLTGRVPFDGEAPVSVALKHVNELPVPPGQLRPGIPPALEAVVMRALEKDPNRRFQSAEEFVAALEQARRAPTRQVVVDHVPPAPVEEELERSRGWLWALGALVLIAALAVGAYLLLAGNRVTVPNLVGRDAEEVADILQRRGLEPDFEDVVDDDVPRNEVISQNPEAGDEVREGTVVEVRVSAGPGTTAVPDVAGQSQADAQQTLRDAGFKTKVEREYSDGVAEGDVISTSPPAGRQATKGRTITLTVSRGQQLVIVPGVVGNTAEGANTVLQGVGLGTDVEERESSEPPGTVLEQNPAANENVPPGTTVTLVVAKERPQIPDVTTGNPTIEEATQTLEDAGYRVKTTERPGDPTLVGRVIGQSPEAGTRRSTGGTVTIAIVPDPNAAPTATPTP</sequence>
<evidence type="ECO:0000256" key="1">
    <source>
        <dbReference type="ARBA" id="ARBA00012513"/>
    </source>
</evidence>
<keyword evidence="3" id="KW-0808">Transferase</keyword>
<dbReference type="EC" id="2.7.11.1" evidence="1"/>
<protein>
    <recommendedName>
        <fullName evidence="1">non-specific serine/threonine protein kinase</fullName>
        <ecNumber evidence="1">2.7.11.1</ecNumber>
    </recommendedName>
</protein>
<comment type="catalytic activity">
    <reaction evidence="8">
        <text>L-seryl-[protein] + ATP = O-phospho-L-seryl-[protein] + ADP + H(+)</text>
        <dbReference type="Rhea" id="RHEA:17989"/>
        <dbReference type="Rhea" id="RHEA-COMP:9863"/>
        <dbReference type="Rhea" id="RHEA-COMP:11604"/>
        <dbReference type="ChEBI" id="CHEBI:15378"/>
        <dbReference type="ChEBI" id="CHEBI:29999"/>
        <dbReference type="ChEBI" id="CHEBI:30616"/>
        <dbReference type="ChEBI" id="CHEBI:83421"/>
        <dbReference type="ChEBI" id="CHEBI:456216"/>
        <dbReference type="EC" id="2.7.11.1"/>
    </reaction>
</comment>
<dbReference type="Gene3D" id="1.10.510.10">
    <property type="entry name" value="Transferase(Phosphotransferase) domain 1"/>
    <property type="match status" value="1"/>
</dbReference>
<feature type="domain" description="PASTA" evidence="13">
    <location>
        <begin position="388"/>
        <end position="454"/>
    </location>
</feature>
<keyword evidence="11" id="KW-0472">Membrane</keyword>
<dbReference type="SUPFAM" id="SSF56112">
    <property type="entry name" value="Protein kinase-like (PK-like)"/>
    <property type="match status" value="1"/>
</dbReference>
<feature type="binding site" evidence="9">
    <location>
        <position position="42"/>
    </location>
    <ligand>
        <name>ATP</name>
        <dbReference type="ChEBI" id="CHEBI:30616"/>
    </ligand>
</feature>
<feature type="domain" description="Protein kinase" evidence="12">
    <location>
        <begin position="13"/>
        <end position="268"/>
    </location>
</feature>
<dbReference type="PANTHER" id="PTHR43289">
    <property type="entry name" value="MITOGEN-ACTIVATED PROTEIN KINASE KINASE KINASE 20-RELATED"/>
    <property type="match status" value="1"/>
</dbReference>
<keyword evidence="11" id="KW-1133">Transmembrane helix</keyword>
<evidence type="ECO:0000256" key="6">
    <source>
        <dbReference type="ARBA" id="ARBA00022840"/>
    </source>
</evidence>
<dbReference type="InterPro" id="IPR011009">
    <property type="entry name" value="Kinase-like_dom_sf"/>
</dbReference>
<organism evidence="14 15">
    <name type="scientific">Solirubrobacter deserti</name>
    <dbReference type="NCBI Taxonomy" id="2282478"/>
    <lineage>
        <taxon>Bacteria</taxon>
        <taxon>Bacillati</taxon>
        <taxon>Actinomycetota</taxon>
        <taxon>Thermoleophilia</taxon>
        <taxon>Solirubrobacterales</taxon>
        <taxon>Solirubrobacteraceae</taxon>
        <taxon>Solirubrobacter</taxon>
    </lineage>
</organism>
<accession>A0ABT4RNB0</accession>
<dbReference type="PROSITE" id="PS51178">
    <property type="entry name" value="PASTA"/>
    <property type="match status" value="4"/>
</dbReference>
<dbReference type="EMBL" id="JAPCID010000029">
    <property type="protein sequence ID" value="MDA0139791.1"/>
    <property type="molecule type" value="Genomic_DNA"/>
</dbReference>
<keyword evidence="6 9" id="KW-0067">ATP-binding</keyword>
<evidence type="ECO:0000256" key="3">
    <source>
        <dbReference type="ARBA" id="ARBA00022679"/>
    </source>
</evidence>
<feature type="transmembrane region" description="Helical" evidence="11">
    <location>
        <begin position="299"/>
        <end position="320"/>
    </location>
</feature>
<keyword evidence="5" id="KW-0418">Kinase</keyword>
<name>A0ABT4RNB0_9ACTN</name>
<evidence type="ECO:0000256" key="7">
    <source>
        <dbReference type="ARBA" id="ARBA00047899"/>
    </source>
</evidence>
<keyword evidence="4 9" id="KW-0547">Nucleotide-binding</keyword>
<evidence type="ECO:0000313" key="15">
    <source>
        <dbReference type="Proteomes" id="UP001147700"/>
    </source>
</evidence>
<dbReference type="InterPro" id="IPR000719">
    <property type="entry name" value="Prot_kinase_dom"/>
</dbReference>
<feature type="region of interest" description="Disordered" evidence="10">
    <location>
        <begin position="552"/>
        <end position="599"/>
    </location>
</feature>
<evidence type="ECO:0000259" key="13">
    <source>
        <dbReference type="PROSITE" id="PS51178"/>
    </source>
</evidence>
<dbReference type="RefSeq" id="WP_202954577.1">
    <property type="nucleotide sequence ID" value="NZ_JAPCID010000029.1"/>
</dbReference>
<dbReference type="InterPro" id="IPR008271">
    <property type="entry name" value="Ser/Thr_kinase_AS"/>
</dbReference>
<feature type="region of interest" description="Disordered" evidence="10">
    <location>
        <begin position="486"/>
        <end position="509"/>
    </location>
</feature>
<keyword evidence="15" id="KW-1185">Reference proteome</keyword>
<dbReference type="Pfam" id="PF00069">
    <property type="entry name" value="Pkinase"/>
    <property type="match status" value="1"/>
</dbReference>
<feature type="compositionally biased region" description="Polar residues" evidence="10">
    <location>
        <begin position="498"/>
        <end position="509"/>
    </location>
</feature>
<evidence type="ECO:0000259" key="12">
    <source>
        <dbReference type="PROSITE" id="PS50011"/>
    </source>
</evidence>
<dbReference type="PROSITE" id="PS00107">
    <property type="entry name" value="PROTEIN_KINASE_ATP"/>
    <property type="match status" value="1"/>
</dbReference>
<feature type="domain" description="PASTA" evidence="13">
    <location>
        <begin position="322"/>
        <end position="387"/>
    </location>
</feature>
<dbReference type="Gene3D" id="3.30.200.20">
    <property type="entry name" value="Phosphorylase Kinase, domain 1"/>
    <property type="match status" value="1"/>
</dbReference>
<dbReference type="PROSITE" id="PS50011">
    <property type="entry name" value="PROTEIN_KINASE_DOM"/>
    <property type="match status" value="1"/>
</dbReference>
<reference evidence="14" key="1">
    <citation type="submission" date="2022-10" db="EMBL/GenBank/DDBJ databases">
        <title>The WGS of Solirubrobacter sp. CPCC 204708.</title>
        <authorList>
            <person name="Jiang Z."/>
        </authorList>
    </citation>
    <scope>NUCLEOTIDE SEQUENCE</scope>
    <source>
        <strain evidence="14">CPCC 204708</strain>
    </source>
</reference>
<feature type="domain" description="PASTA" evidence="13">
    <location>
        <begin position="519"/>
        <end position="587"/>
    </location>
</feature>
<dbReference type="PROSITE" id="PS00108">
    <property type="entry name" value="PROTEIN_KINASE_ST"/>
    <property type="match status" value="1"/>
</dbReference>
<dbReference type="Gene3D" id="3.30.10.20">
    <property type="match status" value="4"/>
</dbReference>
<comment type="caution">
    <text evidence="14">The sequence shown here is derived from an EMBL/GenBank/DDBJ whole genome shotgun (WGS) entry which is preliminary data.</text>
</comment>
<feature type="domain" description="PASTA" evidence="13">
    <location>
        <begin position="455"/>
        <end position="518"/>
    </location>
</feature>
<dbReference type="Proteomes" id="UP001147700">
    <property type="component" value="Unassembled WGS sequence"/>
</dbReference>
<evidence type="ECO:0000256" key="2">
    <source>
        <dbReference type="ARBA" id="ARBA00022527"/>
    </source>
</evidence>
<gene>
    <name evidence="14" type="ORF">OJ962_19975</name>
</gene>
<dbReference type="SMART" id="SM00220">
    <property type="entry name" value="S_TKc"/>
    <property type="match status" value="1"/>
</dbReference>
<dbReference type="Pfam" id="PF03793">
    <property type="entry name" value="PASTA"/>
    <property type="match status" value="4"/>
</dbReference>
<dbReference type="CDD" id="cd06577">
    <property type="entry name" value="PASTA_pknB"/>
    <property type="match status" value="4"/>
</dbReference>
<dbReference type="PANTHER" id="PTHR43289:SF34">
    <property type="entry name" value="SERINE_THREONINE-PROTEIN KINASE YBDM-RELATED"/>
    <property type="match status" value="1"/>
</dbReference>
<evidence type="ECO:0000256" key="10">
    <source>
        <dbReference type="SAM" id="MobiDB-lite"/>
    </source>
</evidence>
<evidence type="ECO:0000256" key="8">
    <source>
        <dbReference type="ARBA" id="ARBA00048679"/>
    </source>
</evidence>
<dbReference type="CDD" id="cd14014">
    <property type="entry name" value="STKc_PknB_like"/>
    <property type="match status" value="1"/>
</dbReference>
<dbReference type="SMART" id="SM00740">
    <property type="entry name" value="PASTA"/>
    <property type="match status" value="4"/>
</dbReference>
<evidence type="ECO:0000256" key="4">
    <source>
        <dbReference type="ARBA" id="ARBA00022741"/>
    </source>
</evidence>
<dbReference type="SUPFAM" id="SSF54184">
    <property type="entry name" value="Penicillin-binding protein 2x (pbp-2x), c-terminal domain"/>
    <property type="match status" value="1"/>
</dbReference>
<keyword evidence="11" id="KW-0812">Transmembrane</keyword>
<evidence type="ECO:0000256" key="9">
    <source>
        <dbReference type="PROSITE-ProRule" id="PRU10141"/>
    </source>
</evidence>
<dbReference type="InterPro" id="IPR017441">
    <property type="entry name" value="Protein_kinase_ATP_BS"/>
</dbReference>
<keyword evidence="2" id="KW-0723">Serine/threonine-protein kinase</keyword>
<proteinExistence type="predicted"/>
<dbReference type="InterPro" id="IPR005543">
    <property type="entry name" value="PASTA_dom"/>
</dbReference>